<proteinExistence type="predicted"/>
<dbReference type="RefSeq" id="WP_387416657.1">
    <property type="nucleotide sequence ID" value="NZ_JBIASD010000031.1"/>
</dbReference>
<feature type="region of interest" description="Disordered" evidence="1">
    <location>
        <begin position="78"/>
        <end position="117"/>
    </location>
</feature>
<gene>
    <name evidence="3" type="ORF">ACFYXI_33095</name>
</gene>
<dbReference type="Proteomes" id="UP001602013">
    <property type="component" value="Unassembled WGS sequence"/>
</dbReference>
<comment type="caution">
    <text evidence="3">The sequence shown here is derived from an EMBL/GenBank/DDBJ whole genome shotgun (WGS) entry which is preliminary data.</text>
</comment>
<feature type="chain" id="PRO_5046009203" evidence="2">
    <location>
        <begin position="30"/>
        <end position="141"/>
    </location>
</feature>
<name>A0ABW6SZJ3_9ACTN</name>
<evidence type="ECO:0000313" key="4">
    <source>
        <dbReference type="Proteomes" id="UP001602013"/>
    </source>
</evidence>
<evidence type="ECO:0000256" key="2">
    <source>
        <dbReference type="SAM" id="SignalP"/>
    </source>
</evidence>
<evidence type="ECO:0000256" key="1">
    <source>
        <dbReference type="SAM" id="MobiDB-lite"/>
    </source>
</evidence>
<evidence type="ECO:0000313" key="3">
    <source>
        <dbReference type="EMBL" id="MFF3670434.1"/>
    </source>
</evidence>
<protein>
    <submittedName>
        <fullName evidence="3">Uncharacterized protein</fullName>
    </submittedName>
</protein>
<feature type="signal peptide" evidence="2">
    <location>
        <begin position="1"/>
        <end position="29"/>
    </location>
</feature>
<organism evidence="3 4">
    <name type="scientific">Microtetraspora malaysiensis</name>
    <dbReference type="NCBI Taxonomy" id="161358"/>
    <lineage>
        <taxon>Bacteria</taxon>
        <taxon>Bacillati</taxon>
        <taxon>Actinomycetota</taxon>
        <taxon>Actinomycetes</taxon>
        <taxon>Streptosporangiales</taxon>
        <taxon>Streptosporangiaceae</taxon>
        <taxon>Microtetraspora</taxon>
    </lineage>
</organism>
<reference evidence="3 4" key="1">
    <citation type="submission" date="2024-10" db="EMBL/GenBank/DDBJ databases">
        <title>The Natural Products Discovery Center: Release of the First 8490 Sequenced Strains for Exploring Actinobacteria Biosynthetic Diversity.</title>
        <authorList>
            <person name="Kalkreuter E."/>
            <person name="Kautsar S.A."/>
            <person name="Yang D."/>
            <person name="Bader C.D."/>
            <person name="Teijaro C.N."/>
            <person name="Fluegel L."/>
            <person name="Davis C.M."/>
            <person name="Simpson J.R."/>
            <person name="Lauterbach L."/>
            <person name="Steele A.D."/>
            <person name="Gui C."/>
            <person name="Meng S."/>
            <person name="Li G."/>
            <person name="Viehrig K."/>
            <person name="Ye F."/>
            <person name="Su P."/>
            <person name="Kiefer A.F."/>
            <person name="Nichols A."/>
            <person name="Cepeda A.J."/>
            <person name="Yan W."/>
            <person name="Fan B."/>
            <person name="Jiang Y."/>
            <person name="Adhikari A."/>
            <person name="Zheng C.-J."/>
            <person name="Schuster L."/>
            <person name="Cowan T.M."/>
            <person name="Smanski M.J."/>
            <person name="Chevrette M.G."/>
            <person name="De Carvalho L.P.S."/>
            <person name="Shen B."/>
        </authorList>
    </citation>
    <scope>NUCLEOTIDE SEQUENCE [LARGE SCALE GENOMIC DNA]</scope>
    <source>
        <strain evidence="3 4">NPDC002173</strain>
    </source>
</reference>
<keyword evidence="4" id="KW-1185">Reference proteome</keyword>
<dbReference type="EMBL" id="JBIASD010000031">
    <property type="protein sequence ID" value="MFF3670434.1"/>
    <property type="molecule type" value="Genomic_DNA"/>
</dbReference>
<keyword evidence="2" id="KW-0732">Signal</keyword>
<sequence length="141" mass="13519">MLSKRVRLALSAGVLGVALTATLTAAANADEAPRPGSVACVNGNVTVAEKDGKLVVTVDGKEVKVVRKEVTGTAAAVTTPAESVSAEAVPAESVPAELVPATSGASESGTSAGDASAGTSVAGAAVESTPALTCVSGTVTE</sequence>
<accession>A0ABW6SZJ3</accession>